<name>A0ABX2TBL7_9PROT</name>
<feature type="domain" description="HTH cro/C1-type" evidence="1">
    <location>
        <begin position="7"/>
        <end position="54"/>
    </location>
</feature>
<dbReference type="RefSeq" id="WP_180282411.1">
    <property type="nucleotide sequence ID" value="NZ_JABFDB010000008.1"/>
</dbReference>
<dbReference type="Proteomes" id="UP000584642">
    <property type="component" value="Unassembled WGS sequence"/>
</dbReference>
<proteinExistence type="predicted"/>
<dbReference type="SMART" id="SM00530">
    <property type="entry name" value="HTH_XRE"/>
    <property type="match status" value="1"/>
</dbReference>
<keyword evidence="3" id="KW-1185">Reference proteome</keyword>
<gene>
    <name evidence="2" type="ORF">HND93_13070</name>
</gene>
<dbReference type="InterPro" id="IPR010982">
    <property type="entry name" value="Lambda_DNA-bd_dom_sf"/>
</dbReference>
<dbReference type="InterPro" id="IPR001387">
    <property type="entry name" value="Cro/C1-type_HTH"/>
</dbReference>
<protein>
    <submittedName>
        <fullName evidence="2">Helix-turn-helix transcriptional regulator</fullName>
    </submittedName>
</protein>
<dbReference type="Gene3D" id="1.10.260.40">
    <property type="entry name" value="lambda repressor-like DNA-binding domains"/>
    <property type="match status" value="1"/>
</dbReference>
<comment type="caution">
    <text evidence="2">The sequence shown here is derived from an EMBL/GenBank/DDBJ whole genome shotgun (WGS) entry which is preliminary data.</text>
</comment>
<sequence>MFTKEEFIQWRRAKNFTQAGAAEHLGVSRRTVLNWEAGNSPVPDTIIKLIDALGELHLAKAVTMEETESNEGAGIMAIIKRVDSSKIEKTLGEYLSELAKKDNCIDAAFIVDFVNGGVIEENDYKEKTKMLNYEDIAAEIPSVIKAYKQFSESGIGGSSLRHIDIALEQVVMRVSPLSQPDLGVVFVNSNPATFVLTKFDRNSRIAVEEVDRLYKD</sequence>
<evidence type="ECO:0000259" key="1">
    <source>
        <dbReference type="PROSITE" id="PS50943"/>
    </source>
</evidence>
<organism evidence="2 3">
    <name type="scientific">Azospirillum oleiclasticum</name>
    <dbReference type="NCBI Taxonomy" id="2735135"/>
    <lineage>
        <taxon>Bacteria</taxon>
        <taxon>Pseudomonadati</taxon>
        <taxon>Pseudomonadota</taxon>
        <taxon>Alphaproteobacteria</taxon>
        <taxon>Rhodospirillales</taxon>
        <taxon>Azospirillaceae</taxon>
        <taxon>Azospirillum</taxon>
    </lineage>
</organism>
<dbReference type="CDD" id="cd00093">
    <property type="entry name" value="HTH_XRE"/>
    <property type="match status" value="1"/>
</dbReference>
<reference evidence="2 3" key="1">
    <citation type="submission" date="2020-05" db="EMBL/GenBank/DDBJ databases">
        <title>Azospirillum oleiclasticum sp. nov, a nitrogen-fixing and heavy crude oil-emulsifying bacterium isolated from the crude oil of Yumen Oilfield.</title>
        <authorList>
            <person name="Wu D."/>
            <person name="Cai M."/>
            <person name="Zhang X."/>
        </authorList>
    </citation>
    <scope>NUCLEOTIDE SEQUENCE [LARGE SCALE GENOMIC DNA]</scope>
    <source>
        <strain evidence="2 3">ROY-1-1-2</strain>
    </source>
</reference>
<dbReference type="Pfam" id="PF01381">
    <property type="entry name" value="HTH_3"/>
    <property type="match status" value="1"/>
</dbReference>
<dbReference type="EMBL" id="JABFDB010000008">
    <property type="protein sequence ID" value="NYZ20646.1"/>
    <property type="molecule type" value="Genomic_DNA"/>
</dbReference>
<evidence type="ECO:0000313" key="3">
    <source>
        <dbReference type="Proteomes" id="UP000584642"/>
    </source>
</evidence>
<dbReference type="PROSITE" id="PS50943">
    <property type="entry name" value="HTH_CROC1"/>
    <property type="match status" value="1"/>
</dbReference>
<accession>A0ABX2TBL7</accession>
<dbReference type="SUPFAM" id="SSF47413">
    <property type="entry name" value="lambda repressor-like DNA-binding domains"/>
    <property type="match status" value="1"/>
</dbReference>
<evidence type="ECO:0000313" key="2">
    <source>
        <dbReference type="EMBL" id="NYZ20646.1"/>
    </source>
</evidence>